<dbReference type="Gene3D" id="1.20.120.450">
    <property type="entry name" value="dinb family like domain"/>
    <property type="match status" value="1"/>
</dbReference>
<dbReference type="InterPro" id="IPR007061">
    <property type="entry name" value="MST-like"/>
</dbReference>
<reference evidence="1 2" key="1">
    <citation type="submission" date="2023-03" db="EMBL/GenBank/DDBJ databases">
        <title>Isolation and description of six Streptomyces strains from soil environments, able to metabolize different microbial glucans.</title>
        <authorList>
            <person name="Widen T."/>
            <person name="Larsbrink J."/>
        </authorList>
    </citation>
    <scope>NUCLEOTIDE SEQUENCE [LARGE SCALE GENOMIC DNA]</scope>
    <source>
        <strain evidence="1 2">Mut1</strain>
    </source>
</reference>
<organism evidence="1 2">
    <name type="scientific">Streptomyces castrisilvae</name>
    <dbReference type="NCBI Taxonomy" id="3033811"/>
    <lineage>
        <taxon>Bacteria</taxon>
        <taxon>Bacillati</taxon>
        <taxon>Actinomycetota</taxon>
        <taxon>Actinomycetes</taxon>
        <taxon>Kitasatosporales</taxon>
        <taxon>Streptomycetaceae</taxon>
        <taxon>Streptomyces</taxon>
    </lineage>
</organism>
<proteinExistence type="predicted"/>
<accession>A0ABY9HE64</accession>
<dbReference type="SUPFAM" id="SSF109854">
    <property type="entry name" value="DinB/YfiT-like putative metalloenzymes"/>
    <property type="match status" value="1"/>
</dbReference>
<dbReference type="InterPro" id="IPR034660">
    <property type="entry name" value="DinB/YfiT-like"/>
</dbReference>
<gene>
    <name evidence="1" type="ORF">P8A18_04815</name>
</gene>
<dbReference type="Proteomes" id="UP001239522">
    <property type="component" value="Chromosome"/>
</dbReference>
<name>A0ABY9HE64_9ACTN</name>
<dbReference type="Pfam" id="PF04978">
    <property type="entry name" value="MST"/>
    <property type="match status" value="1"/>
</dbReference>
<keyword evidence="2" id="KW-1185">Reference proteome</keyword>
<sequence length="170" mass="18502">MTHTARPMPPLDADERTGLESWLDFYRATVAEKCEGLTEEQVRLASVPPSSLTLMGLVQHLAEVERTWFRRILTGEDVPPLHGGPAGPGAHSGGFELSGDAAFAGAVAAWQEEIAVSRAVCAARSLEESVPFMGGEVNLRWIHHHMIGEYARHSGHADLLRERIDGRTGV</sequence>
<evidence type="ECO:0000313" key="1">
    <source>
        <dbReference type="EMBL" id="WLQ32811.1"/>
    </source>
</evidence>
<protein>
    <submittedName>
        <fullName evidence="1">DinB family protein</fullName>
    </submittedName>
</protein>
<dbReference type="RefSeq" id="WP_306052006.1">
    <property type="nucleotide sequence ID" value="NZ_CP120997.1"/>
</dbReference>
<dbReference type="EMBL" id="CP120997">
    <property type="protein sequence ID" value="WLQ32811.1"/>
    <property type="molecule type" value="Genomic_DNA"/>
</dbReference>
<evidence type="ECO:0000313" key="2">
    <source>
        <dbReference type="Proteomes" id="UP001239522"/>
    </source>
</evidence>